<evidence type="ECO:0000313" key="1">
    <source>
        <dbReference type="EMBL" id="AUR82679.1"/>
    </source>
</evidence>
<dbReference type="Proteomes" id="UP000267098">
    <property type="component" value="Segment"/>
</dbReference>
<evidence type="ECO:0000313" key="2">
    <source>
        <dbReference type="Proteomes" id="UP000267098"/>
    </source>
</evidence>
<accession>A0A2I7QMQ6</accession>
<proteinExistence type="predicted"/>
<sequence>MISVYMNGMGSMFLLVHNNKAWWYNPVNASENYVPDSKSWWSRDVEYSIGTCTHLFDVDAVSDILPVYEIEILLND</sequence>
<reference evidence="1 2" key="1">
    <citation type="submission" date="2017-11" db="EMBL/GenBank/DDBJ databases">
        <title>A major lineage of nontailed dsDNA viruses as unrecognized killers of marine bacteria.</title>
        <authorList>
            <person name="Kauffman K.M."/>
            <person name="Hussain F.A."/>
            <person name="Yang J."/>
            <person name="Arevalo P."/>
            <person name="Brown J.M."/>
            <person name="Chang W.K."/>
            <person name="VanInsberghe D."/>
            <person name="Elsherbini J."/>
            <person name="Cutler M.B."/>
            <person name="Kelly L."/>
            <person name="Polz M.F."/>
        </authorList>
    </citation>
    <scope>NUCLEOTIDE SEQUENCE [LARGE SCALE GENOMIC DNA]</scope>
</reference>
<dbReference type="EMBL" id="MG592410">
    <property type="protein sequence ID" value="AUR82679.1"/>
    <property type="molecule type" value="Genomic_DNA"/>
</dbReference>
<gene>
    <name evidence="1" type="ORF">NVP1026O_088</name>
</gene>
<organism evidence="1 2">
    <name type="scientific">Vibrio phage 1.026.O._10N.222.49.C7</name>
    <dbReference type="NCBI Taxonomy" id="1881421"/>
    <lineage>
        <taxon>Viruses</taxon>
        <taxon>Duplodnaviria</taxon>
        <taxon>Heunggongvirae</taxon>
        <taxon>Uroviricota</taxon>
        <taxon>Caudoviricetes</taxon>
        <taxon>Schitoviridae</taxon>
        <taxon>Pontosvirinae</taxon>
        <taxon>Nahantvirus</taxon>
        <taxon>Nahantvirus 49C7</taxon>
    </lineage>
</organism>
<name>A0A2I7QMQ6_9CAUD</name>
<keyword evidence="2" id="KW-1185">Reference proteome</keyword>
<protein>
    <submittedName>
        <fullName evidence="1">Uncharacterized protein</fullName>
    </submittedName>
</protein>